<evidence type="ECO:0000256" key="6">
    <source>
        <dbReference type="HAMAP-Rule" id="MF_01930"/>
    </source>
</evidence>
<evidence type="ECO:0000256" key="4">
    <source>
        <dbReference type="ARBA" id="ARBA00038440"/>
    </source>
</evidence>
<evidence type="ECO:0000256" key="3">
    <source>
        <dbReference type="ARBA" id="ARBA00022755"/>
    </source>
</evidence>
<reference evidence="8 9" key="1">
    <citation type="submission" date="2024-01" db="EMBL/GenBank/DDBJ databases">
        <title>Seven novel Bacillus-like species.</title>
        <authorList>
            <person name="Liu G."/>
        </authorList>
    </citation>
    <scope>NUCLEOTIDE SEQUENCE [LARGE SCALE GENOMIC DNA]</scope>
    <source>
        <strain evidence="8 9">FJAT-51614</strain>
    </source>
</reference>
<keyword evidence="2 6" id="KW-0808">Transferase</keyword>
<dbReference type="InterPro" id="IPR002376">
    <property type="entry name" value="Formyl_transf_N"/>
</dbReference>
<keyword evidence="3 6" id="KW-0658">Purine biosynthesis</keyword>
<dbReference type="EMBL" id="JBAWSY010000007">
    <property type="protein sequence ID" value="MEI4770318.1"/>
    <property type="molecule type" value="Genomic_DNA"/>
</dbReference>
<organism evidence="8 9">
    <name type="scientific">Psychrobacillus mangrovi</name>
    <dbReference type="NCBI Taxonomy" id="3117745"/>
    <lineage>
        <taxon>Bacteria</taxon>
        <taxon>Bacillati</taxon>
        <taxon>Bacillota</taxon>
        <taxon>Bacilli</taxon>
        <taxon>Bacillales</taxon>
        <taxon>Bacillaceae</taxon>
        <taxon>Psychrobacillus</taxon>
    </lineage>
</organism>
<evidence type="ECO:0000256" key="5">
    <source>
        <dbReference type="ARBA" id="ARBA00047664"/>
    </source>
</evidence>
<evidence type="ECO:0000313" key="8">
    <source>
        <dbReference type="EMBL" id="MEI4770318.1"/>
    </source>
</evidence>
<comment type="pathway">
    <text evidence="1 6">Purine metabolism; IMP biosynthesis via de novo pathway; N(2)-formyl-N(1)-(5-phospho-D-ribosyl)glycinamide from N(1)-(5-phospho-D-ribosyl)glycinamide (10-formyl THF route): step 1/1.</text>
</comment>
<dbReference type="SUPFAM" id="SSF53328">
    <property type="entry name" value="Formyltransferase"/>
    <property type="match status" value="1"/>
</dbReference>
<dbReference type="Pfam" id="PF00551">
    <property type="entry name" value="Formyl_trans_N"/>
    <property type="match status" value="1"/>
</dbReference>
<evidence type="ECO:0000259" key="7">
    <source>
        <dbReference type="Pfam" id="PF00551"/>
    </source>
</evidence>
<evidence type="ECO:0000256" key="2">
    <source>
        <dbReference type="ARBA" id="ARBA00022679"/>
    </source>
</evidence>
<comment type="similarity">
    <text evidence="4 6">Belongs to the GART family.</text>
</comment>
<feature type="binding site" evidence="6">
    <location>
        <position position="68"/>
    </location>
    <ligand>
        <name>(6R)-10-formyltetrahydrofolate</name>
        <dbReference type="ChEBI" id="CHEBI:195366"/>
    </ligand>
</feature>
<comment type="caution">
    <text evidence="8">The sequence shown here is derived from an EMBL/GenBank/DDBJ whole genome shotgun (WGS) entry which is preliminary data.</text>
</comment>
<feature type="binding site" evidence="6">
    <location>
        <position position="110"/>
    </location>
    <ligand>
        <name>(6R)-10-formyltetrahydrofolate</name>
        <dbReference type="ChEBI" id="CHEBI:195366"/>
    </ligand>
</feature>
<evidence type="ECO:0000313" key="9">
    <source>
        <dbReference type="Proteomes" id="UP001364890"/>
    </source>
</evidence>
<accession>A0ABU8F5M6</accession>
<feature type="domain" description="Formyl transferase N-terminal" evidence="7">
    <location>
        <begin position="6"/>
        <end position="183"/>
    </location>
</feature>
<dbReference type="Gene3D" id="3.40.50.170">
    <property type="entry name" value="Formyl transferase, N-terminal domain"/>
    <property type="match status" value="1"/>
</dbReference>
<dbReference type="Proteomes" id="UP001364890">
    <property type="component" value="Unassembled WGS sequence"/>
</dbReference>
<dbReference type="PROSITE" id="PS00373">
    <property type="entry name" value="GART"/>
    <property type="match status" value="1"/>
</dbReference>
<dbReference type="CDD" id="cd08645">
    <property type="entry name" value="FMT_core_GART"/>
    <property type="match status" value="1"/>
</dbReference>
<dbReference type="NCBIfam" id="TIGR00639">
    <property type="entry name" value="PurN"/>
    <property type="match status" value="1"/>
</dbReference>
<keyword evidence="9" id="KW-1185">Reference proteome</keyword>
<dbReference type="EC" id="2.1.2.2" evidence="6"/>
<protein>
    <recommendedName>
        <fullName evidence="6">Phosphoribosylglycinamide formyltransferase</fullName>
        <ecNumber evidence="6">2.1.2.2</ecNumber>
    </recommendedName>
    <alternativeName>
        <fullName evidence="6">5'-phosphoribosylglycinamide transformylase</fullName>
    </alternativeName>
    <alternativeName>
        <fullName evidence="6">GAR transformylase</fullName>
        <shortName evidence="6">GART</shortName>
    </alternativeName>
</protein>
<comment type="catalytic activity">
    <reaction evidence="5 6">
        <text>N(1)-(5-phospho-beta-D-ribosyl)glycinamide + (6R)-10-formyltetrahydrofolate = N(2)-formyl-N(1)-(5-phospho-beta-D-ribosyl)glycinamide + (6S)-5,6,7,8-tetrahydrofolate + H(+)</text>
        <dbReference type="Rhea" id="RHEA:15053"/>
        <dbReference type="ChEBI" id="CHEBI:15378"/>
        <dbReference type="ChEBI" id="CHEBI:57453"/>
        <dbReference type="ChEBI" id="CHEBI:143788"/>
        <dbReference type="ChEBI" id="CHEBI:147286"/>
        <dbReference type="ChEBI" id="CHEBI:195366"/>
        <dbReference type="EC" id="2.1.2.2"/>
    </reaction>
</comment>
<comment type="function">
    <text evidence="6">Catalyzes the transfer of a formyl group from 10-formyltetrahydrofolate to 5-phospho-ribosyl-glycinamide (GAR), producing 5-phospho-ribosyl-N-formylglycinamide (FGAR) and tetrahydrofolate.</text>
</comment>
<sequence length="190" mass="20864">MVEKPKFAVFASGSGSNFQAIYDAVNDGKLEAQAVLVVTDKPGAFVVERAKNVGVETLAIKPSSFSSKEAYEQEIVKKLKELEVEWIVLAGYMRLIGNVLLEAYPNRIINIHPSLLPSFPGKDAIGQAMAHGVKVTGVSVHYVDAGMDTGPILAQQAIEVVDGDREKTEERIHAVEHDLYMKTLQKLWSR</sequence>
<dbReference type="HAMAP" id="MF_01930">
    <property type="entry name" value="PurN"/>
    <property type="match status" value="1"/>
</dbReference>
<feature type="binding site" evidence="6">
    <location>
        <begin position="93"/>
        <end position="96"/>
    </location>
    <ligand>
        <name>(6R)-10-formyltetrahydrofolate</name>
        <dbReference type="ChEBI" id="CHEBI:195366"/>
    </ligand>
</feature>
<dbReference type="PANTHER" id="PTHR43369">
    <property type="entry name" value="PHOSPHORIBOSYLGLYCINAMIDE FORMYLTRANSFERASE"/>
    <property type="match status" value="1"/>
</dbReference>
<dbReference type="InterPro" id="IPR036477">
    <property type="entry name" value="Formyl_transf_N_sf"/>
</dbReference>
<feature type="active site" description="Proton donor" evidence="6">
    <location>
        <position position="112"/>
    </location>
</feature>
<gene>
    <name evidence="6 8" type="primary">purN</name>
    <name evidence="8" type="ORF">WAX74_11795</name>
</gene>
<dbReference type="InterPro" id="IPR001555">
    <property type="entry name" value="GART_AS"/>
</dbReference>
<proteinExistence type="inferred from homology"/>
<dbReference type="GO" id="GO:0004644">
    <property type="term" value="F:phosphoribosylglycinamide formyltransferase activity"/>
    <property type="evidence" value="ECO:0007669"/>
    <property type="project" value="UniProtKB-EC"/>
</dbReference>
<dbReference type="PANTHER" id="PTHR43369:SF2">
    <property type="entry name" value="PHOSPHORIBOSYLGLYCINAMIDE FORMYLTRANSFERASE"/>
    <property type="match status" value="1"/>
</dbReference>
<feature type="site" description="Raises pKa of active site His" evidence="6">
    <location>
        <position position="148"/>
    </location>
</feature>
<name>A0ABU8F5M6_9BACI</name>
<dbReference type="InterPro" id="IPR004607">
    <property type="entry name" value="GART"/>
</dbReference>
<dbReference type="RefSeq" id="WP_336497871.1">
    <property type="nucleotide sequence ID" value="NZ_JBAWSY010000007.1"/>
</dbReference>
<feature type="binding site" evidence="6">
    <location>
        <begin position="15"/>
        <end position="17"/>
    </location>
    <ligand>
        <name>N(1)-(5-phospho-beta-D-ribosyl)glycinamide</name>
        <dbReference type="ChEBI" id="CHEBI:143788"/>
    </ligand>
</feature>
<evidence type="ECO:0000256" key="1">
    <source>
        <dbReference type="ARBA" id="ARBA00005054"/>
    </source>
</evidence>